<dbReference type="InParanoid" id="A0A1J7I869"/>
<dbReference type="STRING" id="1408157.A0A1J7I869"/>
<feature type="region of interest" description="Disordered" evidence="1">
    <location>
        <begin position="1052"/>
        <end position="1073"/>
    </location>
</feature>
<sequence>MDRKTRFAGRDAAPPAAGTVPRSSEKDGKRSMLGSFKNFRRSYISDLIIGSQVKVFSRFKGLKTATNAVNVAKDGSQIKPPLVPSLLALPCSPPRYAELDSPHLDSFDTETQKPMLPSPAIASQKRKQPEEHDDAPSRTKSKSRPMADNPEKRHIVQAWVNQQDEAVSPTAVQLVPGGDVSSDGSCPLPVPIPDEKDDSTNTTPSSRFSTTIPSTNTTPSSRFSTTIPDGKGDSTNTTPSSRFSTTVPGKKWLNRELELLDSLLHHRSSAQRQPQPQAITSSSEPLTNDERRGSTATTTNLTYRDSTFSTCPSVATGLTSPSEISLVLTTGRRIKTESRSSSFFSRASPRSSIASSAPSPQFFLYRTPSSNSTGLFEDTSRHELAKYPLPNVPKIDPLRSHPTFLGMDLGNVHNAVIIDQVVKMGVIAQERRVGQRSHVDATMLPYDKAPLLGAASASAPTDLAPITETASDDGASSGRKMQLHGPESTQAENCIASDNDEKGTPGSGVVCRSTPGTPESTDRLAETVVTGDRSSRNLTPATSVAEVSDLSMNDALSPQSEESDDSLSDITDYTEESLFEAVEAFGPGLSNPLLLSIILTFKDEVLRLVLARITSILGDGHGITQHNGGESPGPSSAASSSNGSHRNQNPPNQRNGSRKRALDGDSDGSREDEDDDRGKRTKPTLALPSDLEMRYRRLACPFFKRYPGTKWKGACCGPGFTTVHRIKEHVYRKHAPPYCQRCHITFADEKGLEEHLQAETPCTVRKGRLSHQGITPEQRTRLKSRKKVNRDANQTEEDRWIELYSLLFPEVPKEQIPSPYYDLKSYEELLTPTIAAAFRQLLDEDLPNRIARQLEERLRLVPGAQSNFVQAQLPDIIRNCIQEALDSVPPQLLARDEPTPSPETQVDPPASLANAPDSHNTAQIGSQFASMEPAQEIYRTHGESMPEVTLPDNVHAWVPSQDHLGAIFSETYFPNPLAESPDGLMGTNNRQSFPVATAFTTIGFPSAMLAGTPVISPTLPEMSFDGLDFTDSGYDTFRGTLASMHNTSFLFTQDEKSSPNGNAAGHQYDQYTY</sequence>
<organism evidence="2 3">
    <name type="scientific">Coniochaeta ligniaria NRRL 30616</name>
    <dbReference type="NCBI Taxonomy" id="1408157"/>
    <lineage>
        <taxon>Eukaryota</taxon>
        <taxon>Fungi</taxon>
        <taxon>Dikarya</taxon>
        <taxon>Ascomycota</taxon>
        <taxon>Pezizomycotina</taxon>
        <taxon>Sordariomycetes</taxon>
        <taxon>Sordariomycetidae</taxon>
        <taxon>Coniochaetales</taxon>
        <taxon>Coniochaetaceae</taxon>
        <taxon>Coniochaeta</taxon>
    </lineage>
</organism>
<feature type="compositionally biased region" description="Polar residues" evidence="1">
    <location>
        <begin position="645"/>
        <end position="655"/>
    </location>
</feature>
<evidence type="ECO:0000313" key="3">
    <source>
        <dbReference type="Proteomes" id="UP000182658"/>
    </source>
</evidence>
<feature type="compositionally biased region" description="Basic and acidic residues" evidence="1">
    <location>
        <begin position="127"/>
        <end position="137"/>
    </location>
</feature>
<dbReference type="EMBL" id="KV875105">
    <property type="protein sequence ID" value="OIW23839.1"/>
    <property type="molecule type" value="Genomic_DNA"/>
</dbReference>
<feature type="compositionally biased region" description="Basic and acidic residues" evidence="1">
    <location>
        <begin position="660"/>
        <end position="669"/>
    </location>
</feature>
<feature type="region of interest" description="Disordered" evidence="1">
    <location>
        <begin position="892"/>
        <end position="921"/>
    </location>
</feature>
<evidence type="ECO:0008006" key="4">
    <source>
        <dbReference type="Google" id="ProtNLM"/>
    </source>
</evidence>
<protein>
    <recommendedName>
        <fullName evidence="4">C2H2-type domain-containing protein</fullName>
    </recommendedName>
</protein>
<dbReference type="PANTHER" id="PTHR38166">
    <property type="entry name" value="C2H2-TYPE DOMAIN-CONTAINING PROTEIN-RELATED"/>
    <property type="match status" value="1"/>
</dbReference>
<dbReference type="PANTHER" id="PTHR38166:SF1">
    <property type="entry name" value="C2H2-TYPE DOMAIN-CONTAINING PROTEIN"/>
    <property type="match status" value="1"/>
</dbReference>
<feature type="region of interest" description="Disordered" evidence="1">
    <location>
        <begin position="771"/>
        <end position="791"/>
    </location>
</feature>
<gene>
    <name evidence="2" type="ORF">CONLIGDRAFT_111396</name>
</gene>
<feature type="compositionally biased region" description="Polar residues" evidence="1">
    <location>
        <begin position="222"/>
        <end position="247"/>
    </location>
</feature>
<reference evidence="2 3" key="1">
    <citation type="submission" date="2016-10" db="EMBL/GenBank/DDBJ databases">
        <title>Draft genome sequence of Coniochaeta ligniaria NRRL30616, a lignocellulolytic fungus for bioabatement of inhibitors in plant biomass hydrolysates.</title>
        <authorList>
            <consortium name="DOE Joint Genome Institute"/>
            <person name="Jimenez D.J."/>
            <person name="Hector R.E."/>
            <person name="Riley R."/>
            <person name="Sun H."/>
            <person name="Grigoriev I.V."/>
            <person name="Van Elsas J.D."/>
            <person name="Nichols N.N."/>
        </authorList>
    </citation>
    <scope>NUCLEOTIDE SEQUENCE [LARGE SCALE GENOMIC DNA]</scope>
    <source>
        <strain evidence="2 3">NRRL 30616</strain>
    </source>
</reference>
<feature type="compositionally biased region" description="Polar residues" evidence="1">
    <location>
        <begin position="550"/>
        <end position="560"/>
    </location>
</feature>
<evidence type="ECO:0000256" key="1">
    <source>
        <dbReference type="SAM" id="MobiDB-lite"/>
    </source>
</evidence>
<feature type="region of interest" description="Disordered" evidence="1">
    <location>
        <begin position="99"/>
        <end position="150"/>
    </location>
</feature>
<name>A0A1J7I869_9PEZI</name>
<dbReference type="AlphaFoldDB" id="A0A1J7I869"/>
<dbReference type="Proteomes" id="UP000182658">
    <property type="component" value="Unassembled WGS sequence"/>
</dbReference>
<feature type="compositionally biased region" description="Polar residues" evidence="1">
    <location>
        <begin position="270"/>
        <end position="286"/>
    </location>
</feature>
<proteinExistence type="predicted"/>
<feature type="region of interest" description="Disordered" evidence="1">
    <location>
        <begin position="624"/>
        <end position="688"/>
    </location>
</feature>
<keyword evidence="3" id="KW-1185">Reference proteome</keyword>
<feature type="compositionally biased region" description="Low complexity" evidence="1">
    <location>
        <begin position="627"/>
        <end position="644"/>
    </location>
</feature>
<feature type="region of interest" description="Disordered" evidence="1">
    <location>
        <begin position="460"/>
        <end position="569"/>
    </location>
</feature>
<accession>A0A1J7I869</accession>
<feature type="compositionally biased region" description="Low complexity" evidence="1">
    <location>
        <begin position="209"/>
        <end position="221"/>
    </location>
</feature>
<feature type="region of interest" description="Disordered" evidence="1">
    <location>
        <begin position="174"/>
        <end position="249"/>
    </location>
</feature>
<feature type="region of interest" description="Disordered" evidence="1">
    <location>
        <begin position="1"/>
        <end position="31"/>
    </location>
</feature>
<feature type="region of interest" description="Disordered" evidence="1">
    <location>
        <begin position="267"/>
        <end position="301"/>
    </location>
</feature>
<dbReference type="OrthoDB" id="4738706at2759"/>
<evidence type="ECO:0000313" key="2">
    <source>
        <dbReference type="EMBL" id="OIW23839.1"/>
    </source>
</evidence>